<dbReference type="STRING" id="411945.GA0061102_103323"/>
<dbReference type="AlphaFoldDB" id="A0A1C3WLJ2"/>
<evidence type="ECO:0000313" key="3">
    <source>
        <dbReference type="Proteomes" id="UP000199435"/>
    </source>
</evidence>
<keyword evidence="1" id="KW-0812">Transmembrane</keyword>
<dbReference type="OrthoDB" id="8305234at2"/>
<proteinExistence type="predicted"/>
<dbReference type="Proteomes" id="UP000199435">
    <property type="component" value="Unassembled WGS sequence"/>
</dbReference>
<accession>A0A1C3WLJ2</accession>
<gene>
    <name evidence="2" type="ORF">GA0061102_103323</name>
</gene>
<organism evidence="2 3">
    <name type="scientific">Rhizobium miluonense</name>
    <dbReference type="NCBI Taxonomy" id="411945"/>
    <lineage>
        <taxon>Bacteria</taxon>
        <taxon>Pseudomonadati</taxon>
        <taxon>Pseudomonadota</taxon>
        <taxon>Alphaproteobacteria</taxon>
        <taxon>Hyphomicrobiales</taxon>
        <taxon>Rhizobiaceae</taxon>
        <taxon>Rhizobium/Agrobacterium group</taxon>
        <taxon>Rhizobium</taxon>
    </lineage>
</organism>
<name>A0A1C3WLJ2_9HYPH</name>
<sequence length="134" mass="14116">MLAPILGLLLSGTFNRTVARTKRNGIFIAIAVLLLLTAYAFALVAATIWLAAIYGAVVSALLIAAGALLLGLIVLVIMAIVNQREQRRARERRLAMESVAAAVLGLARKQPLMTAAIAAALVFGNLFGTSDKDD</sequence>
<keyword evidence="3" id="KW-1185">Reference proteome</keyword>
<reference evidence="3" key="1">
    <citation type="submission" date="2016-08" db="EMBL/GenBank/DDBJ databases">
        <authorList>
            <person name="Varghese N."/>
            <person name="Submissions Spin"/>
        </authorList>
    </citation>
    <scope>NUCLEOTIDE SEQUENCE [LARGE SCALE GENOMIC DNA]</scope>
    <source>
        <strain evidence="3">HAMBI 2971</strain>
    </source>
</reference>
<evidence type="ECO:0000313" key="2">
    <source>
        <dbReference type="EMBL" id="SCB40942.1"/>
    </source>
</evidence>
<feature type="transmembrane region" description="Helical" evidence="1">
    <location>
        <begin position="57"/>
        <end position="81"/>
    </location>
</feature>
<protein>
    <recommendedName>
        <fullName evidence="4">Holin-X, holin superfamily III</fullName>
    </recommendedName>
</protein>
<feature type="transmembrane region" description="Helical" evidence="1">
    <location>
        <begin position="26"/>
        <end position="51"/>
    </location>
</feature>
<keyword evidence="1" id="KW-1133">Transmembrane helix</keyword>
<evidence type="ECO:0008006" key="4">
    <source>
        <dbReference type="Google" id="ProtNLM"/>
    </source>
</evidence>
<keyword evidence="1" id="KW-0472">Membrane</keyword>
<dbReference type="EMBL" id="FMAH01000033">
    <property type="protein sequence ID" value="SCB40942.1"/>
    <property type="molecule type" value="Genomic_DNA"/>
</dbReference>
<dbReference type="RefSeq" id="WP_092853514.1">
    <property type="nucleotide sequence ID" value="NZ_FMAH01000033.1"/>
</dbReference>
<evidence type="ECO:0000256" key="1">
    <source>
        <dbReference type="SAM" id="Phobius"/>
    </source>
</evidence>